<dbReference type="SUPFAM" id="SSF50249">
    <property type="entry name" value="Nucleic acid-binding proteins"/>
    <property type="match status" value="1"/>
</dbReference>
<evidence type="ECO:0000256" key="5">
    <source>
        <dbReference type="SAM" id="MobiDB-lite"/>
    </source>
</evidence>
<dbReference type="Pfam" id="PF21710">
    <property type="entry name" value="Spt6_S1"/>
    <property type="match status" value="1"/>
</dbReference>
<dbReference type="Gene3D" id="1.10.3500.10">
    <property type="entry name" value="Tex N-terminal region-like"/>
    <property type="match status" value="1"/>
</dbReference>
<feature type="compositionally biased region" description="Polar residues" evidence="5">
    <location>
        <begin position="1486"/>
        <end position="1497"/>
    </location>
</feature>
<evidence type="ECO:0000259" key="6">
    <source>
        <dbReference type="PROSITE" id="PS50126"/>
    </source>
</evidence>
<dbReference type="InterPro" id="IPR035018">
    <property type="entry name" value="Spt6_SH2_C"/>
</dbReference>
<dbReference type="Gene3D" id="1.10.10.2740">
    <property type="entry name" value="Spt6, Death-like domain"/>
    <property type="match status" value="1"/>
</dbReference>
<dbReference type="CDD" id="cd09928">
    <property type="entry name" value="SH2_Cterm_SPT6_like"/>
    <property type="match status" value="1"/>
</dbReference>
<dbReference type="InterPro" id="IPR035420">
    <property type="entry name" value="Spt6_SH2"/>
</dbReference>
<dbReference type="InterPro" id="IPR012340">
    <property type="entry name" value="NA-bd_OB-fold"/>
</dbReference>
<dbReference type="InterPro" id="IPR023319">
    <property type="entry name" value="Tex-like_HTH_dom_sf"/>
</dbReference>
<evidence type="ECO:0000313" key="7">
    <source>
        <dbReference type="EMBL" id="GKV39684.1"/>
    </source>
</evidence>
<dbReference type="Pfam" id="PF14633">
    <property type="entry name" value="SH2_2"/>
    <property type="match status" value="1"/>
</dbReference>
<feature type="compositionally biased region" description="Polar residues" evidence="5">
    <location>
        <begin position="1565"/>
        <end position="1575"/>
    </location>
</feature>
<dbReference type="InterPro" id="IPR003029">
    <property type="entry name" value="S1_domain"/>
</dbReference>
<organism evidence="7 8">
    <name type="scientific">Rubroshorea leprosula</name>
    <dbReference type="NCBI Taxonomy" id="152421"/>
    <lineage>
        <taxon>Eukaryota</taxon>
        <taxon>Viridiplantae</taxon>
        <taxon>Streptophyta</taxon>
        <taxon>Embryophyta</taxon>
        <taxon>Tracheophyta</taxon>
        <taxon>Spermatophyta</taxon>
        <taxon>Magnoliopsida</taxon>
        <taxon>eudicotyledons</taxon>
        <taxon>Gunneridae</taxon>
        <taxon>Pentapetalae</taxon>
        <taxon>rosids</taxon>
        <taxon>malvids</taxon>
        <taxon>Malvales</taxon>
        <taxon>Dipterocarpaceae</taxon>
        <taxon>Rubroshorea</taxon>
    </lineage>
</organism>
<dbReference type="InterPro" id="IPR042066">
    <property type="entry name" value="Spt6_death-like"/>
</dbReference>
<dbReference type="InterPro" id="IPR023323">
    <property type="entry name" value="Tex-like_dom_sf"/>
</dbReference>
<feature type="region of interest" description="Disordered" evidence="5">
    <location>
        <begin position="1"/>
        <end position="102"/>
    </location>
</feature>
<dbReference type="InterPro" id="IPR006641">
    <property type="entry name" value="YqgF/RNaseH-like_dom"/>
</dbReference>
<evidence type="ECO:0000256" key="2">
    <source>
        <dbReference type="ARBA" id="ARBA00009253"/>
    </source>
</evidence>
<dbReference type="InterPro" id="IPR049540">
    <property type="entry name" value="Spt6-like_S1"/>
</dbReference>
<dbReference type="FunFam" id="3.30.505.10:FF:000050">
    <property type="entry name" value="Transcription elongation factor spt6"/>
    <property type="match status" value="1"/>
</dbReference>
<keyword evidence="4" id="KW-0539">Nucleus</keyword>
<dbReference type="Gene3D" id="3.30.505.10">
    <property type="entry name" value="SH2 domain"/>
    <property type="match status" value="2"/>
</dbReference>
<dbReference type="PANTHER" id="PTHR10145:SF6">
    <property type="entry name" value="TRANSCRIPTION ELONGATION FACTOR SPT6"/>
    <property type="match status" value="1"/>
</dbReference>
<dbReference type="InterPro" id="IPR010994">
    <property type="entry name" value="RuvA_2-like"/>
</dbReference>
<dbReference type="SMART" id="SM00732">
    <property type="entry name" value="YqgFc"/>
    <property type="match status" value="1"/>
</dbReference>
<evidence type="ECO:0000256" key="1">
    <source>
        <dbReference type="ARBA" id="ARBA00004123"/>
    </source>
</evidence>
<dbReference type="Pfam" id="PF17674">
    <property type="entry name" value="HHH_9"/>
    <property type="match status" value="1"/>
</dbReference>
<dbReference type="GO" id="GO:0140673">
    <property type="term" value="P:transcription elongation-coupled chromatin remodeling"/>
    <property type="evidence" value="ECO:0007669"/>
    <property type="project" value="InterPro"/>
</dbReference>
<protein>
    <recommendedName>
        <fullName evidence="6">S1 motif domain-containing protein</fullName>
    </recommendedName>
</protein>
<dbReference type="SUPFAM" id="SSF53098">
    <property type="entry name" value="Ribonuclease H-like"/>
    <property type="match status" value="1"/>
</dbReference>
<dbReference type="Pfam" id="PF14632">
    <property type="entry name" value="SPT6_acidic"/>
    <property type="match status" value="1"/>
</dbReference>
<feature type="compositionally biased region" description="Gly residues" evidence="5">
    <location>
        <begin position="1673"/>
        <end position="1682"/>
    </location>
</feature>
<dbReference type="Gene3D" id="3.30.420.140">
    <property type="entry name" value="YqgF/RNase H-like domain"/>
    <property type="match status" value="1"/>
</dbReference>
<evidence type="ECO:0000256" key="3">
    <source>
        <dbReference type="ARBA" id="ARBA00023163"/>
    </source>
</evidence>
<dbReference type="CDD" id="cd09918">
    <property type="entry name" value="SH2_Nterm_SPT6_like"/>
    <property type="match status" value="1"/>
</dbReference>
<keyword evidence="8" id="KW-1185">Reference proteome</keyword>
<dbReference type="EMBL" id="BPVZ01000136">
    <property type="protein sequence ID" value="GKV39684.1"/>
    <property type="molecule type" value="Genomic_DNA"/>
</dbReference>
<feature type="region of interest" description="Disordered" evidence="5">
    <location>
        <begin position="1350"/>
        <end position="1395"/>
    </location>
</feature>
<dbReference type="Gene3D" id="2.40.50.140">
    <property type="entry name" value="Nucleic acid-binding proteins"/>
    <property type="match status" value="1"/>
</dbReference>
<dbReference type="InterPro" id="IPR037027">
    <property type="entry name" value="YqgF/RNaseH-like_dom_sf"/>
</dbReference>
<dbReference type="InterPro" id="IPR041692">
    <property type="entry name" value="HHH_9"/>
</dbReference>
<dbReference type="Pfam" id="PF14635">
    <property type="entry name" value="HHH_7"/>
    <property type="match status" value="1"/>
</dbReference>
<feature type="compositionally biased region" description="Gly residues" evidence="5">
    <location>
        <begin position="1865"/>
        <end position="1895"/>
    </location>
</feature>
<dbReference type="Gene3D" id="1.10.150.850">
    <property type="entry name" value="Spt6, helix-hairpin-helix domain"/>
    <property type="match status" value="1"/>
</dbReference>
<accession>A0AAV5LS55</accession>
<dbReference type="PROSITE" id="PS50126">
    <property type="entry name" value="S1"/>
    <property type="match status" value="1"/>
</dbReference>
<dbReference type="Proteomes" id="UP001054252">
    <property type="component" value="Unassembled WGS sequence"/>
</dbReference>
<dbReference type="GO" id="GO:0031491">
    <property type="term" value="F:nucleosome binding"/>
    <property type="evidence" value="ECO:0007669"/>
    <property type="project" value="TreeGrafter"/>
</dbReference>
<feature type="compositionally biased region" description="Gly residues" evidence="5">
    <location>
        <begin position="1834"/>
        <end position="1858"/>
    </location>
</feature>
<name>A0AAV5LS55_9ROSI</name>
<comment type="caution">
    <text evidence="7">The sequence shown here is derived from an EMBL/GenBank/DDBJ whole genome shotgun (WGS) entry which is preliminary data.</text>
</comment>
<dbReference type="InterPro" id="IPR017072">
    <property type="entry name" value="TF_Spt6"/>
</dbReference>
<feature type="region of interest" description="Disordered" evidence="5">
    <location>
        <begin position="1474"/>
        <end position="1595"/>
    </location>
</feature>
<sequence>MHSVSAVYRRRNSASPGMTKRKLTFSDEDDDQDGALEGEKMETFAVDDDDDDDDDEDEDDNEDLDKFEDDGFIVDDVEEEEGGNEQDREDRQNKKKKPKKKSLKNIVLDDDDLQLIQENKALGIVQFKNVSQPLKRLKKAGKDSEFSGHSSFYDDLLFDDIYGKEEALSYDEDEMATFIVDDDEIVANSAPLRYWNSNDDKLRQAVVVVSSPVKEAGYLVGDVNEILNQRKQALALIVKPDNSNEFEPFFLVDKYMTEQDDYVREVDLPERMQVFEEIVGPPPVDEMSINEESDWILSQLAKNVLWTIKELDKKWLLLHKRKTALQMYYEKCYDEECEKIGDDIELSLHKRQLFESIIESLNKVEWEGEIDDVDMKFGLHFPLDTEIMDGKLKRPYRKSLYGNCKKAGLWKLAGQFGCNSEKLGVRIALEKVGMEFSEDRDEAPEEIASIYTCPMFENPEAVLKGARHMAAMEISCEPCIRKYVRSFFMDKAVVSTNPTAIGNVAVDSLHQFTAVKWLRDKPLSKFKDAQWLLIQRAEEEKLLQVTMRLPKNVLNDLLDNFSLAYLRDGAGPSAELWNEQCKLILQDTIFNLLLPAMEKEARVTLIARAKNWLLMEYGKQLWKRVSVGPYLDKENIANLEKGIPARVMACCWGPGNPATTFVMLDSSGELLDVLDVGSLHLHSQNVYALQRKKSDKFSVLKFIANHQPHVIVIGAANVSCVKLKDTIKEIVSKIEESRDANQAMGRINVVYGDEALPQLYESSQISSDQLPTQSGIVKRAVALGRYIQNPLAVVANLCGIQKEIVSWTFSPLEHYLMPDEKYEMIEQIMVDVTNQVGLDINMALKHVWCLPLLQFVSGLGPQKAAFLRREMVEGRAISDRKDLTSFGLSTKVVFHNAVGFLCVRHSGLLRPRTDIELLDDTRIHPESYGLAGKLVKAICNDALQEVVIKYVKENPKLLNEFNVDDYADNYEIVEGENMKESLCHIKMELLYGFQDPRAAYKEPTQDEEFKMITRKYGDAFAEGRIIEAKVQQVQSQQAFCMLDLGLTGILMKDDFLNEGGDFALQDKLHGGDTISCKIKHIDKTSYQVFLTCKDSDMKRTRDEDFCDVDPYYCEGESCPINQKENACKDKEFSKQNFMPRIINHPKFKNMSLDQAVEFLSDKDVGDSLFRPSSRGPSHLTLTLKVFEKLYVHKDIIEGGKDQKNLTSLLHLGTILKIGDDTFGNLDEVMDQYVEPIIKHLKEMLSFQKFKGGSKADVDKLLKAERSEDPMKIVYGFGVSYEHPGTFILTYIRSGNPHHEYVGLLPKGFKFRKRIFEKIEHLVVFFQKHINSVQPNSATCRNPSLGASTGEYMGSGPSGWQGQLNSSRGKSVSKGADDYCGDGGNGNEQPSQVGPLKWGSCLKDEDGSLDGWSSSLYASNTWNSPNNESVPVGGDDCADVIGGNWCSDYSNRNSGWNKGSGDDNLWSGLGGVNTGGQGRGRGFGRNSFDSGYVNNRNETGWGRGNKDQVGAGGLRGNNDNRSGGSWGSNRGGLHVSRGNRCGRGWGRGCGQRQDSSNKGDDDSKENWGSSRGNIRWSNRDDNGADGWGSNNDTSGGGFWAGNNYAKGGGSWGGKEGGWHAGVGQRGGRASGPGPSRGGRGHRHDSYHRGDDSGEGNFHGEWNRSRNETRWGSSVGNGTGGLGGNKENESGGWHVSGGDSQGDGNGHGRGRGRGRGRDSGQNHSRGRGPRHESCNRGDDTEEGKVSGGWNRSGNENGWGGNNDVRTGGSWGGNKGDWHGSSNNQAYCNAPRQRWGPDCGRGQDRGGRRGRGNKQGYLNDGDDDKKDEFTRDWKRGGNWGGGRGSSGNSGRSGGNWGGNGGDRNSRGGNWGGGDGGTDAGGSSWGGGNAWNKGGNGSC</sequence>
<evidence type="ECO:0000313" key="8">
    <source>
        <dbReference type="Proteomes" id="UP001054252"/>
    </source>
</evidence>
<comment type="subcellular location">
    <subcellularLocation>
        <location evidence="1">Nucleus</location>
    </subcellularLocation>
</comment>
<dbReference type="InterPro" id="IPR035019">
    <property type="entry name" value="Spt6_SH2_N"/>
</dbReference>
<comment type="similarity">
    <text evidence="2">Belongs to the SPT6 family.</text>
</comment>
<gene>
    <name evidence="7" type="ORF">SLEP1_g47420</name>
</gene>
<evidence type="ECO:0000256" key="4">
    <source>
        <dbReference type="ARBA" id="ARBA00023242"/>
    </source>
</evidence>
<dbReference type="InterPro" id="IPR028083">
    <property type="entry name" value="Spt6_acidic_N_dom"/>
</dbReference>
<proteinExistence type="inferred from homology"/>
<dbReference type="InterPro" id="IPR012337">
    <property type="entry name" value="RNaseH-like_sf"/>
</dbReference>
<dbReference type="GO" id="GO:0008023">
    <property type="term" value="C:transcription elongation factor complex"/>
    <property type="evidence" value="ECO:0007669"/>
    <property type="project" value="TreeGrafter"/>
</dbReference>
<feature type="compositionally biased region" description="Basic residues" evidence="5">
    <location>
        <begin position="93"/>
        <end position="102"/>
    </location>
</feature>
<feature type="compositionally biased region" description="Basic and acidic residues" evidence="5">
    <location>
        <begin position="1820"/>
        <end position="1832"/>
    </location>
</feature>
<dbReference type="Pfam" id="PF14639">
    <property type="entry name" value="YqgF"/>
    <property type="match status" value="1"/>
</dbReference>
<keyword evidence="3" id="KW-0804">Transcription</keyword>
<dbReference type="GO" id="GO:0003676">
    <property type="term" value="F:nucleic acid binding"/>
    <property type="evidence" value="ECO:0007669"/>
    <property type="project" value="InterPro"/>
</dbReference>
<dbReference type="Gene3D" id="1.10.10.650">
    <property type="entry name" value="RuvA domain 2-like"/>
    <property type="match status" value="1"/>
</dbReference>
<feature type="compositionally biased region" description="Acidic residues" evidence="5">
    <location>
        <begin position="26"/>
        <end position="36"/>
    </location>
</feature>
<dbReference type="SMART" id="SM00316">
    <property type="entry name" value="S1"/>
    <property type="match status" value="1"/>
</dbReference>
<dbReference type="SUPFAM" id="SSF55550">
    <property type="entry name" value="SH2 domain"/>
    <property type="match status" value="1"/>
</dbReference>
<reference evidence="7 8" key="1">
    <citation type="journal article" date="2021" name="Commun. Biol.">
        <title>The genome of Shorea leprosula (Dipterocarpaceae) highlights the ecological relevance of drought in aseasonal tropical rainforests.</title>
        <authorList>
            <person name="Ng K.K.S."/>
            <person name="Kobayashi M.J."/>
            <person name="Fawcett J.A."/>
            <person name="Hatakeyama M."/>
            <person name="Paape T."/>
            <person name="Ng C.H."/>
            <person name="Ang C.C."/>
            <person name="Tnah L.H."/>
            <person name="Lee C.T."/>
            <person name="Nishiyama T."/>
            <person name="Sese J."/>
            <person name="O'Brien M.J."/>
            <person name="Copetti D."/>
            <person name="Mohd Noor M.I."/>
            <person name="Ong R.C."/>
            <person name="Putra M."/>
            <person name="Sireger I.Z."/>
            <person name="Indrioko S."/>
            <person name="Kosugi Y."/>
            <person name="Izuno A."/>
            <person name="Isagi Y."/>
            <person name="Lee S.L."/>
            <person name="Shimizu K.K."/>
        </authorList>
    </citation>
    <scope>NUCLEOTIDE SEQUENCE [LARGE SCALE GENOMIC DNA]</scope>
    <source>
        <strain evidence="7">214</strain>
    </source>
</reference>
<feature type="domain" description="S1 motif" evidence="6">
    <location>
        <begin position="1023"/>
        <end position="1093"/>
    </location>
</feature>
<dbReference type="InterPro" id="IPR036860">
    <property type="entry name" value="SH2_dom_sf"/>
</dbReference>
<feature type="compositionally biased region" description="Acidic residues" evidence="5">
    <location>
        <begin position="45"/>
        <end position="84"/>
    </location>
</feature>
<dbReference type="InterPro" id="IPR032706">
    <property type="entry name" value="Spt6_HHH"/>
</dbReference>
<dbReference type="GO" id="GO:0042393">
    <property type="term" value="F:histone binding"/>
    <property type="evidence" value="ECO:0007669"/>
    <property type="project" value="TreeGrafter"/>
</dbReference>
<dbReference type="PANTHER" id="PTHR10145">
    <property type="entry name" value="TRANSCRIPTION ELONGATION FACTOR SPT6"/>
    <property type="match status" value="1"/>
</dbReference>
<feature type="compositionally biased region" description="Polar residues" evidence="5">
    <location>
        <begin position="1357"/>
        <end position="1369"/>
    </location>
</feature>
<dbReference type="SUPFAM" id="SSF47781">
    <property type="entry name" value="RuvA domain 2-like"/>
    <property type="match status" value="1"/>
</dbReference>
<dbReference type="InterPro" id="IPR028231">
    <property type="entry name" value="Spt6_YqgF"/>
</dbReference>
<dbReference type="GO" id="GO:0034728">
    <property type="term" value="P:nucleosome organization"/>
    <property type="evidence" value="ECO:0007669"/>
    <property type="project" value="TreeGrafter"/>
</dbReference>
<feature type="compositionally biased region" description="Basic and acidic residues" evidence="5">
    <location>
        <begin position="1727"/>
        <end position="1742"/>
    </location>
</feature>
<feature type="compositionally biased region" description="Basic and acidic residues" evidence="5">
    <location>
        <begin position="1554"/>
        <end position="1564"/>
    </location>
</feature>
<feature type="compositionally biased region" description="Gly residues" evidence="5">
    <location>
        <begin position="1610"/>
        <end position="1636"/>
    </location>
</feature>
<feature type="region of interest" description="Disordered" evidence="5">
    <location>
        <begin position="1610"/>
        <end position="1895"/>
    </location>
</feature>
<dbReference type="SUPFAM" id="SSF158832">
    <property type="entry name" value="Tex N-terminal region-like"/>
    <property type="match status" value="1"/>
</dbReference>